<dbReference type="RefSeq" id="WP_063093592.1">
    <property type="nucleotide sequence ID" value="NZ_DFMA01000012.1"/>
</dbReference>
<evidence type="ECO:0000313" key="2">
    <source>
        <dbReference type="EMBL" id="KZD03547.1"/>
    </source>
</evidence>
<evidence type="ECO:0008006" key="4">
    <source>
        <dbReference type="Google" id="ProtNLM"/>
    </source>
</evidence>
<dbReference type="InterPro" id="IPR003615">
    <property type="entry name" value="HNH_nuc"/>
</dbReference>
<dbReference type="EMBL" id="LPXL01000023">
    <property type="protein sequence ID" value="KZD03547.1"/>
    <property type="molecule type" value="Genomic_DNA"/>
</dbReference>
<sequence length="284" mass="32555">MIRANRGEAPEVLEEKSTSNGKKELARARDYFSQPKHNNDFKFTAYSHPTVREALRSMFLGKCAYCEHPYEGAFTEDVEHFRPKARIDTENGILRPGYWWLASDWNNLLPSCARCNKTKTLSLFDGTSLKVGKGNRFPLTNENLRATTEGGEINEIPLLIDPTKEYPEKLFKYEILYEKCIIKPESTDLQSIDYRKARTSIDTYGLNRRGLVKERSRTYVSLASSIEQVKLLAMLLPTTPLELKDTVTNKINSERNHILQLTSDSSPFAGMCRWFAKPFLNQVT</sequence>
<protein>
    <recommendedName>
        <fullName evidence="4">TIGR02646 family protein</fullName>
    </recommendedName>
</protein>
<proteinExistence type="predicted"/>
<gene>
    <name evidence="2" type="ORF">AUP40_00690</name>
</gene>
<evidence type="ECO:0000256" key="1">
    <source>
        <dbReference type="SAM" id="MobiDB-lite"/>
    </source>
</evidence>
<comment type="caution">
    <text evidence="2">The sequence shown here is derived from an EMBL/GenBank/DDBJ whole genome shotgun (WGS) entry which is preliminary data.</text>
</comment>
<accession>A0ABR5Y2M5</accession>
<keyword evidence="3" id="KW-1185">Reference proteome</keyword>
<evidence type="ECO:0000313" key="3">
    <source>
        <dbReference type="Proteomes" id="UP000076167"/>
    </source>
</evidence>
<feature type="region of interest" description="Disordered" evidence="1">
    <location>
        <begin position="1"/>
        <end position="22"/>
    </location>
</feature>
<organism evidence="2 3">
    <name type="scientific">Thalassospira xiamenensis</name>
    <dbReference type="NCBI Taxonomy" id="220697"/>
    <lineage>
        <taxon>Bacteria</taxon>
        <taxon>Pseudomonadati</taxon>
        <taxon>Pseudomonadota</taxon>
        <taxon>Alphaproteobacteria</taxon>
        <taxon>Rhodospirillales</taxon>
        <taxon>Thalassospiraceae</taxon>
        <taxon>Thalassospira</taxon>
    </lineage>
</organism>
<dbReference type="CDD" id="cd00085">
    <property type="entry name" value="HNHc"/>
    <property type="match status" value="1"/>
</dbReference>
<name>A0ABR5Y2M5_9PROT</name>
<dbReference type="Gene3D" id="1.10.30.50">
    <property type="match status" value="1"/>
</dbReference>
<reference evidence="2 3" key="1">
    <citation type="submission" date="2015-12" db="EMBL/GenBank/DDBJ databases">
        <title>Genome sequence of Thalassospira xiamenensis MCCC 1A03005.</title>
        <authorList>
            <person name="Lu L."/>
            <person name="Lai Q."/>
            <person name="Shao Z."/>
            <person name="Qian P."/>
        </authorList>
    </citation>
    <scope>NUCLEOTIDE SEQUENCE [LARGE SCALE GENOMIC DNA]</scope>
    <source>
        <strain evidence="2 3">MCCC 1A03005</strain>
    </source>
</reference>
<dbReference type="Proteomes" id="UP000076167">
    <property type="component" value="Unassembled WGS sequence"/>
</dbReference>